<sequence length="236" mass="27260">MSVQSHEEGFNKCLSTFRNPTSNTPSIPAAFISVIEDRDHFTSNNALVSLLKPVVDAISRLEHKHTELSDIWKEFSNIYFSLISTTVYDCLTSVKNHCLKVIHQCTQDFQEDIYIIPFFYTHLFAMFLARDWQYSKEDAEILIPQIERYYSQHEPFGQKCNGVFQSKEIDYWLGLPDTAQCLPLKTLVLNICELVPHAEGVEGLSFVMAEIKTKYQNPMFPTTLKMISQIKLHLIQ</sequence>
<protein>
    <submittedName>
        <fullName evidence="1">Uncharacterized protein</fullName>
    </submittedName>
</protein>
<comment type="caution">
    <text evidence="1">The sequence shown here is derived from an EMBL/GenBank/DDBJ whole genome shotgun (WGS) entry which is preliminary data.</text>
</comment>
<dbReference type="OrthoDB" id="3226942at2759"/>
<evidence type="ECO:0000313" key="2">
    <source>
        <dbReference type="Proteomes" id="UP000765509"/>
    </source>
</evidence>
<dbReference type="Proteomes" id="UP000765509">
    <property type="component" value="Unassembled WGS sequence"/>
</dbReference>
<accession>A0A9Q3FBE7</accession>
<keyword evidence="2" id="KW-1185">Reference proteome</keyword>
<gene>
    <name evidence="1" type="ORF">O181_073885</name>
</gene>
<dbReference type="AlphaFoldDB" id="A0A9Q3FBE7"/>
<name>A0A9Q3FBE7_9BASI</name>
<proteinExistence type="predicted"/>
<organism evidence="1 2">
    <name type="scientific">Austropuccinia psidii MF-1</name>
    <dbReference type="NCBI Taxonomy" id="1389203"/>
    <lineage>
        <taxon>Eukaryota</taxon>
        <taxon>Fungi</taxon>
        <taxon>Dikarya</taxon>
        <taxon>Basidiomycota</taxon>
        <taxon>Pucciniomycotina</taxon>
        <taxon>Pucciniomycetes</taxon>
        <taxon>Pucciniales</taxon>
        <taxon>Sphaerophragmiaceae</taxon>
        <taxon>Austropuccinia</taxon>
    </lineage>
</organism>
<reference evidence="1" key="1">
    <citation type="submission" date="2021-03" db="EMBL/GenBank/DDBJ databases">
        <title>Draft genome sequence of rust myrtle Austropuccinia psidii MF-1, a brazilian biotype.</title>
        <authorList>
            <person name="Quecine M.C."/>
            <person name="Pachon D.M.R."/>
            <person name="Bonatelli M.L."/>
            <person name="Correr F.H."/>
            <person name="Franceschini L.M."/>
            <person name="Leite T.F."/>
            <person name="Margarido G.R.A."/>
            <person name="Almeida C.A."/>
            <person name="Ferrarezi J.A."/>
            <person name="Labate C.A."/>
        </authorList>
    </citation>
    <scope>NUCLEOTIDE SEQUENCE</scope>
    <source>
        <strain evidence="1">MF-1</strain>
    </source>
</reference>
<dbReference type="EMBL" id="AVOT02039173">
    <property type="protein sequence ID" value="MBW0534170.1"/>
    <property type="molecule type" value="Genomic_DNA"/>
</dbReference>
<evidence type="ECO:0000313" key="1">
    <source>
        <dbReference type="EMBL" id="MBW0534170.1"/>
    </source>
</evidence>